<evidence type="ECO:0000256" key="11">
    <source>
        <dbReference type="ARBA" id="ARBA00023242"/>
    </source>
</evidence>
<dbReference type="SUPFAM" id="SSF82708">
    <property type="entry name" value="R3H domain"/>
    <property type="match status" value="1"/>
</dbReference>
<keyword evidence="11" id="KW-0539">Nucleus</keyword>
<dbReference type="Gene3D" id="1.25.40.1050">
    <property type="match status" value="1"/>
</dbReference>
<dbReference type="GO" id="GO:0000956">
    <property type="term" value="P:nuclear-transcribed mRNA catabolic process"/>
    <property type="evidence" value="ECO:0007669"/>
    <property type="project" value="TreeGrafter"/>
</dbReference>
<evidence type="ECO:0000256" key="10">
    <source>
        <dbReference type="ARBA" id="ARBA00023163"/>
    </source>
</evidence>
<dbReference type="GO" id="GO:0005634">
    <property type="term" value="C:nucleus"/>
    <property type="evidence" value="ECO:0007669"/>
    <property type="project" value="UniProtKB-SubCell"/>
</dbReference>
<dbReference type="FunFam" id="3.40.50.12390:FF:000005">
    <property type="entry name" value="5'-3' exoribonuclease 2"/>
    <property type="match status" value="1"/>
</dbReference>
<dbReference type="CDD" id="cd18673">
    <property type="entry name" value="PIN_XRN1-2-like"/>
    <property type="match status" value="1"/>
</dbReference>
<dbReference type="InterPro" id="IPR041385">
    <property type="entry name" value="SH3_12"/>
</dbReference>
<evidence type="ECO:0000256" key="2">
    <source>
        <dbReference type="ARBA" id="ARBA00013845"/>
    </source>
</evidence>
<evidence type="ECO:0000313" key="16">
    <source>
        <dbReference type="Proteomes" id="UP000241769"/>
    </source>
</evidence>
<evidence type="ECO:0000256" key="3">
    <source>
        <dbReference type="ARBA" id="ARBA00022472"/>
    </source>
</evidence>
<dbReference type="GO" id="GO:0006397">
    <property type="term" value="P:mRNA processing"/>
    <property type="evidence" value="ECO:0007669"/>
    <property type="project" value="UniProtKB-KW"/>
</dbReference>
<dbReference type="Gene3D" id="1.20.90.10">
    <property type="entry name" value="Phospholipase A2 domain"/>
    <property type="match status" value="1"/>
</dbReference>
<dbReference type="InterPro" id="IPR041106">
    <property type="entry name" value="XRN1_D2_D3"/>
</dbReference>
<dbReference type="GO" id="GO:0004534">
    <property type="term" value="F:5'-3' RNA exonuclease activity"/>
    <property type="evidence" value="ECO:0007669"/>
    <property type="project" value="TreeGrafter"/>
</dbReference>
<dbReference type="OrthoDB" id="372487at2759"/>
<dbReference type="Pfam" id="PF18332">
    <property type="entry name" value="XRN1_D1"/>
    <property type="match status" value="1"/>
</dbReference>
<dbReference type="Gene3D" id="3.40.50.12390">
    <property type="match status" value="2"/>
</dbReference>
<dbReference type="InterPro" id="IPR047007">
    <property type="entry name" value="XRN1_D1_sf"/>
</dbReference>
<dbReference type="Pfam" id="PF01424">
    <property type="entry name" value="R3H"/>
    <property type="match status" value="1"/>
</dbReference>
<dbReference type="PROSITE" id="PS51061">
    <property type="entry name" value="R3H"/>
    <property type="match status" value="1"/>
</dbReference>
<dbReference type="GO" id="GO:0006644">
    <property type="term" value="P:phospholipid metabolic process"/>
    <property type="evidence" value="ECO:0007669"/>
    <property type="project" value="InterPro"/>
</dbReference>
<dbReference type="GO" id="GO:0050482">
    <property type="term" value="P:arachidonate secretion"/>
    <property type="evidence" value="ECO:0007669"/>
    <property type="project" value="InterPro"/>
</dbReference>
<dbReference type="PANTHER" id="PTHR12341">
    <property type="entry name" value="5'-&gt;3' EXORIBONUCLEASE"/>
    <property type="match status" value="1"/>
</dbReference>
<dbReference type="STRING" id="1890364.A0A2P6NW21"/>
<feature type="compositionally biased region" description="Low complexity" evidence="13">
    <location>
        <begin position="1542"/>
        <end position="1561"/>
    </location>
</feature>
<reference evidence="15 16" key="1">
    <citation type="journal article" date="2018" name="Genome Biol. Evol.">
        <title>Multiple Roots of Fruiting Body Formation in Amoebozoa.</title>
        <authorList>
            <person name="Hillmann F."/>
            <person name="Forbes G."/>
            <person name="Novohradska S."/>
            <person name="Ferling I."/>
            <person name="Riege K."/>
            <person name="Groth M."/>
            <person name="Westermann M."/>
            <person name="Marz M."/>
            <person name="Spaller T."/>
            <person name="Winckler T."/>
            <person name="Schaap P."/>
            <person name="Glockner G."/>
        </authorList>
    </citation>
    <scope>NUCLEOTIDE SEQUENCE [LARGE SCALE GENOMIC DNA]</scope>
    <source>
        <strain evidence="15 16">Jena</strain>
    </source>
</reference>
<evidence type="ECO:0000313" key="15">
    <source>
        <dbReference type="EMBL" id="PRP88161.1"/>
    </source>
</evidence>
<dbReference type="InterPro" id="IPR001374">
    <property type="entry name" value="R3H_dom"/>
</dbReference>
<keyword evidence="9" id="KW-0805">Transcription regulation</keyword>
<sequence>MGVPRFFRWLSERYPLINQTITSNTLAPEFDNLYLDMNGIIHNCTHPTSGGPEPPEPLTERDMILGIFHYIDKLFQLIKPKKLFYMAIDGVAPRAKLNQQRQRRFRSAKAAREEDEKMIAKGQTPPAERFDSNCITPGTEFMDKLNGHLRYFIRKKMLEDPNWARCNVIFSGHEVPGEGEHKIMEYIRHEKAQPGWNPNTTHCLYGLDADLVMLALTTHEPHFSLLREDVLSRQSKGKKMKDTADKDFHLLHISLVREYLDMDFRNDSMPFKFNVENIIDDFIFLCFLIGNDFLPHMSTIDIADGSFNRMLDIYKTLLPSLGGYIVENSSINLQRAEKLFKLLAPYERQAYDTLAGNDLSGAFSQPSSLHASLDDDEGESQLFGPPDSLGLGDRLAQDLKSIGVEDSDFIVEEDDSWKDTYYVDKFKVPTSDKAFYEQVKKSYIEGLIWVLNYYQNGCISWGWFFPYYYGPLLSDLTDLSSLDIKFDMGEPFTPYQQLMAVLPRASANFLPIPHRRLMISPSSPISDFYPDDFATDLNGKKNDWEAIVLVPFVDQKRLVDAIQQHVNVAELTPEEVRRNGFGKSMFYEPSSMDSPPYLYPSSLPGVFHDISRCTISEAPYELPSFPGGSHNGFSLCDGVQYGISSPPGFPTLNTLPIYPQKKVVHVNIFGNNSGKESMLIHLVPPHLQIDESIIEDDQLWYKQKKLTKESHEAWGRSRSFIGKRVHVDYPYTREAYVVGASTVMGRMYENGGDNITQNPGGADGWIRDALVVHEHFYSKKAVDIGPVQVMLHVRGLTGMGENIDGSRNKMFLEHEQHVPLQLCFPNRPTTIEDARLTEKGPAAFTERFSLGQEVLFLGTQYYGSPATVESIDTRSSRLNLNIRVTPIPTWKKAVSDDKEDYQLLRYVARNMNISTRTLETMTSRAFFQPGRYNLALVLRYHKQRKQILGYSRLRQDNQWEFSQKAIRLLWEYMSRYPMIWKLVDENPNAQDFSLDRIPLPELQPGESEKKMGERIISMVRPIREWLDQQEPHHLPEVTSIGRIPADWSAVHAIQDEASNFAAQQNAQPKNKLLRGITADQVLPASKSLPSSMQEKVRYYLGNRIAIATDNVAFPFGAQGTLISKKGEYADVIMDTSYVGGTTLNGICSDMRGATLPVSCLLNLSARADVYDDPEAAAQMAQMGGNQSNGEVLFGGSATSFGGNRGGPRGGPNNGGSRGGGGPKPNSRAEKSGEPDAELIAFIEKSLKLLRESGAPQLAFPKQLNSFARRTVHQMAEKAGFTAESQGEGQERFIVVINTPQTAPLQNTTAPQNLSGSQNIPVPQNVPATQMVQQHVVVETPHTSLQMTETQIVGPPPTQIPIPLSLLGLPTTGLPTHEISNGIPAGIPTHGFSTGAPVGHTQEDSTQLPNDVIPPSFGRGRSRQQSQQNSCDGNRRGARRSGPNQGPRYQPVQQDGPQFQQNPPQDRSAQPEQASESQPMANQELNWQQQELISRNTRRNGNNRNQGNNREHNNNGGGRNEGRRARGRGGYSNSGQARERDNNSGQQYNNGQQQYSGEQQSNKNSQQTANRQAGMMDDQGEHLTWQQKEMQLEIIATNMTISGSILRKVWRISAKTMRIRYWRFSYFFVPPREYLPLSTRLSMTRLAVTLLLVQARRALTIPMYGKFCGPGGTHGLPKADGIDEVDKACWEHDICWDKFGLFDLGCDRMLVRDVLVALKDPSLSTFGWAFGNAAAAYFSITPVPYVAAIHSALKIELHHIWNVPPALDTGAMGRCSGQFTNGPCQVKFSLDSVPRWDDYPEADAVRVRLVGDLGTKTIVILLHVPEDKTWWSEPVGKKWFSHHLRYSPHNQELTITNEAGGWGGGKGRGRLDSVTIAPLIAVLAGLPLADSGTTIVSMSICEPVTLLHSTPNAMRNIMAKIGRAPPRSTHSVVFAIPTFDNAAATCDSLLRNGHRFNATVGWDPLSGLGSPQFDKLSAYLSKL</sequence>
<keyword evidence="16" id="KW-1185">Reference proteome</keyword>
<feature type="compositionally biased region" description="Low complexity" evidence="13">
    <location>
        <begin position="1449"/>
        <end position="1464"/>
    </location>
</feature>
<feature type="region of interest" description="Disordered" evidence="13">
    <location>
        <begin position="107"/>
        <end position="132"/>
    </location>
</feature>
<keyword evidence="6" id="KW-0540">Nuclease</keyword>
<dbReference type="InterPro" id="IPR027073">
    <property type="entry name" value="5_3_exoribonuclease"/>
</dbReference>
<feature type="region of interest" description="Disordered" evidence="13">
    <location>
        <begin position="1187"/>
        <end position="1233"/>
    </location>
</feature>
<organism evidence="15 16">
    <name type="scientific">Planoprotostelium fungivorum</name>
    <dbReference type="NCBI Taxonomy" id="1890364"/>
    <lineage>
        <taxon>Eukaryota</taxon>
        <taxon>Amoebozoa</taxon>
        <taxon>Evosea</taxon>
        <taxon>Variosea</taxon>
        <taxon>Cavosteliida</taxon>
        <taxon>Cavosteliaceae</taxon>
        <taxon>Planoprotostelium</taxon>
    </lineage>
</organism>
<dbReference type="GO" id="GO:0016075">
    <property type="term" value="P:rRNA catabolic process"/>
    <property type="evidence" value="ECO:0007669"/>
    <property type="project" value="TreeGrafter"/>
</dbReference>
<keyword evidence="3" id="KW-0806">Transcription termination</keyword>
<evidence type="ECO:0000256" key="6">
    <source>
        <dbReference type="ARBA" id="ARBA00022722"/>
    </source>
</evidence>
<dbReference type="CDD" id="cd00618">
    <property type="entry name" value="PLA2_like"/>
    <property type="match status" value="1"/>
</dbReference>
<feature type="compositionally biased region" description="Low complexity" evidence="13">
    <location>
        <begin position="1498"/>
        <end position="1507"/>
    </location>
</feature>
<evidence type="ECO:0000256" key="12">
    <source>
        <dbReference type="ARBA" id="ARBA00038299"/>
    </source>
</evidence>
<gene>
    <name evidence="15" type="ORF">PROFUN_03984</name>
</gene>
<comment type="subcellular location">
    <subcellularLocation>
        <location evidence="1">Nucleus</location>
    </subcellularLocation>
</comment>
<feature type="region of interest" description="Disordered" evidence="13">
    <location>
        <begin position="1494"/>
        <end position="1574"/>
    </location>
</feature>
<evidence type="ECO:0000256" key="9">
    <source>
        <dbReference type="ARBA" id="ARBA00023015"/>
    </source>
</evidence>
<dbReference type="GO" id="GO:0003723">
    <property type="term" value="F:RNA binding"/>
    <property type="evidence" value="ECO:0007669"/>
    <property type="project" value="TreeGrafter"/>
</dbReference>
<feature type="compositionally biased region" description="Polar residues" evidence="13">
    <location>
        <begin position="1466"/>
        <end position="1479"/>
    </location>
</feature>
<dbReference type="Gene3D" id="2.170.260.40">
    <property type="match status" value="1"/>
</dbReference>
<name>A0A2P6NW21_9EUKA</name>
<dbReference type="InterPro" id="IPR036867">
    <property type="entry name" value="R3H_dom_sf"/>
</dbReference>
<dbReference type="Pfam" id="PF17846">
    <property type="entry name" value="XRN_M"/>
    <property type="match status" value="2"/>
</dbReference>
<evidence type="ECO:0000256" key="5">
    <source>
        <dbReference type="ARBA" id="ARBA00022664"/>
    </source>
</evidence>
<dbReference type="Gene3D" id="2.30.30.750">
    <property type="match status" value="1"/>
</dbReference>
<accession>A0A2P6NW21</accession>
<feature type="region of interest" description="Disordered" evidence="13">
    <location>
        <begin position="1376"/>
        <end position="1479"/>
    </location>
</feature>
<dbReference type="InParanoid" id="A0A2P6NW21"/>
<feature type="domain" description="R3H" evidence="14">
    <location>
        <begin position="1235"/>
        <end position="1299"/>
    </location>
</feature>
<keyword evidence="7" id="KW-0378">Hydrolase</keyword>
<comment type="similarity">
    <text evidence="12">Belongs to the 5'-3' exonuclease family.</text>
</comment>
<dbReference type="Pfam" id="PF18129">
    <property type="entry name" value="SH3_12"/>
    <property type="match status" value="1"/>
</dbReference>
<dbReference type="SUPFAM" id="SSF48619">
    <property type="entry name" value="Phospholipase A2, PLA2"/>
    <property type="match status" value="1"/>
</dbReference>
<dbReference type="EMBL" id="MDYQ01000013">
    <property type="protein sequence ID" value="PRP88161.1"/>
    <property type="molecule type" value="Genomic_DNA"/>
</dbReference>
<evidence type="ECO:0000256" key="4">
    <source>
        <dbReference type="ARBA" id="ARBA00022552"/>
    </source>
</evidence>
<keyword evidence="10" id="KW-0804">Transcription</keyword>
<evidence type="ECO:0000256" key="8">
    <source>
        <dbReference type="ARBA" id="ARBA00022839"/>
    </source>
</evidence>
<dbReference type="Gene3D" id="3.30.1370.50">
    <property type="entry name" value="R3H-like domain"/>
    <property type="match status" value="1"/>
</dbReference>
<protein>
    <recommendedName>
        <fullName evidence="2">5'-3' exoribonuclease 2</fullName>
    </recommendedName>
</protein>
<keyword evidence="5" id="KW-0507">mRNA processing</keyword>
<keyword evidence="8" id="KW-0269">Exonuclease</keyword>
<comment type="caution">
    <text evidence="15">The sequence shown here is derived from an EMBL/GenBank/DDBJ whole genome shotgun (WGS) entry which is preliminary data.</text>
</comment>
<dbReference type="InterPro" id="IPR004859">
    <property type="entry name" value="Xrn1_N"/>
</dbReference>
<dbReference type="Pfam" id="PF03159">
    <property type="entry name" value="XRN_N"/>
    <property type="match status" value="1"/>
</dbReference>
<dbReference type="InterPro" id="IPR041412">
    <property type="entry name" value="Xrn1_helical"/>
</dbReference>
<dbReference type="InterPro" id="IPR040992">
    <property type="entry name" value="XRN1_D1"/>
</dbReference>
<dbReference type="PANTHER" id="PTHR12341:SF7">
    <property type="entry name" value="5'-3' EXORIBONUCLEASE 1"/>
    <property type="match status" value="1"/>
</dbReference>
<evidence type="ECO:0000256" key="13">
    <source>
        <dbReference type="SAM" id="MobiDB-lite"/>
    </source>
</evidence>
<dbReference type="GO" id="GO:0006353">
    <property type="term" value="P:DNA-templated transcription termination"/>
    <property type="evidence" value="ECO:0007669"/>
    <property type="project" value="UniProtKB-KW"/>
</dbReference>
<evidence type="ECO:0000256" key="1">
    <source>
        <dbReference type="ARBA" id="ARBA00004123"/>
    </source>
</evidence>
<dbReference type="SMART" id="SM00393">
    <property type="entry name" value="R3H"/>
    <property type="match status" value="1"/>
</dbReference>
<evidence type="ECO:0000256" key="7">
    <source>
        <dbReference type="ARBA" id="ARBA00022801"/>
    </source>
</evidence>
<feature type="compositionally biased region" description="Basic and acidic residues" evidence="13">
    <location>
        <begin position="110"/>
        <end position="119"/>
    </location>
</feature>
<dbReference type="GO" id="GO:0006364">
    <property type="term" value="P:rRNA processing"/>
    <property type="evidence" value="ECO:0007669"/>
    <property type="project" value="UniProtKB-KW"/>
</dbReference>
<dbReference type="FunCoup" id="A0A2P6NW21">
    <property type="interactions" value="343"/>
</dbReference>
<evidence type="ECO:0000259" key="14">
    <source>
        <dbReference type="PROSITE" id="PS51061"/>
    </source>
</evidence>
<dbReference type="Pfam" id="PF18334">
    <property type="entry name" value="XRN1_D2_D3"/>
    <property type="match status" value="1"/>
</dbReference>
<dbReference type="Proteomes" id="UP000241769">
    <property type="component" value="Unassembled WGS sequence"/>
</dbReference>
<keyword evidence="4" id="KW-0698">rRNA processing</keyword>
<dbReference type="GO" id="GO:0004623">
    <property type="term" value="F:phospholipase A2 activity"/>
    <property type="evidence" value="ECO:0007669"/>
    <property type="project" value="InterPro"/>
</dbReference>
<dbReference type="InterPro" id="IPR036444">
    <property type="entry name" value="PLipase_A2_dom_sf"/>
</dbReference>
<feature type="compositionally biased region" description="Gly residues" evidence="13">
    <location>
        <begin position="1202"/>
        <end position="1222"/>
    </location>
</feature>
<dbReference type="InterPro" id="IPR047008">
    <property type="entry name" value="XRN1_SH3_sf"/>
</dbReference>
<proteinExistence type="inferred from homology"/>